<dbReference type="InterPro" id="IPR036259">
    <property type="entry name" value="MFS_trans_sf"/>
</dbReference>
<evidence type="ECO:0000256" key="1">
    <source>
        <dbReference type="ARBA" id="ARBA00004141"/>
    </source>
</evidence>
<feature type="transmembrane region" description="Helical" evidence="6">
    <location>
        <begin position="463"/>
        <end position="481"/>
    </location>
</feature>
<dbReference type="VEuPathDB" id="FungiDB:HCDG_00811"/>
<feature type="region of interest" description="Disordered" evidence="5">
    <location>
        <begin position="81"/>
        <end position="105"/>
    </location>
</feature>
<evidence type="ECO:0000256" key="5">
    <source>
        <dbReference type="SAM" id="MobiDB-lite"/>
    </source>
</evidence>
<dbReference type="Proteomes" id="UP000002624">
    <property type="component" value="Unassembled WGS sequence"/>
</dbReference>
<evidence type="ECO:0000256" key="4">
    <source>
        <dbReference type="ARBA" id="ARBA00023136"/>
    </source>
</evidence>
<dbReference type="PANTHER" id="PTHR23502">
    <property type="entry name" value="MAJOR FACILITATOR SUPERFAMILY"/>
    <property type="match status" value="1"/>
</dbReference>
<gene>
    <name evidence="7" type="ORF">HCDG_00811</name>
</gene>
<feature type="transmembrane region" description="Helical" evidence="6">
    <location>
        <begin position="487"/>
        <end position="505"/>
    </location>
</feature>
<feature type="transmembrane region" description="Helical" evidence="6">
    <location>
        <begin position="352"/>
        <end position="370"/>
    </location>
</feature>
<feature type="transmembrane region" description="Helical" evidence="6">
    <location>
        <begin position="415"/>
        <end position="442"/>
    </location>
</feature>
<feature type="compositionally biased region" description="Basic and acidic residues" evidence="5">
    <location>
        <begin position="30"/>
        <end position="49"/>
    </location>
</feature>
<dbReference type="PANTHER" id="PTHR23502:SF134">
    <property type="entry name" value="MAJOR FACILITATOR SUPERFAMILY (MFS) PROFILE DOMAIN-CONTAINING PROTEIN-RELATED"/>
    <property type="match status" value="1"/>
</dbReference>
<organism evidence="7 8">
    <name type="scientific">Ajellomyces capsulatus (strain H143)</name>
    <name type="common">Darling's disease fungus</name>
    <name type="synonym">Histoplasma capsulatum</name>
    <dbReference type="NCBI Taxonomy" id="544712"/>
    <lineage>
        <taxon>Eukaryota</taxon>
        <taxon>Fungi</taxon>
        <taxon>Dikarya</taxon>
        <taxon>Ascomycota</taxon>
        <taxon>Pezizomycotina</taxon>
        <taxon>Eurotiomycetes</taxon>
        <taxon>Eurotiomycetidae</taxon>
        <taxon>Onygenales</taxon>
        <taxon>Ajellomycetaceae</taxon>
        <taxon>Histoplasma</taxon>
    </lineage>
</organism>
<feature type="transmembrane region" description="Helical" evidence="6">
    <location>
        <begin position="314"/>
        <end position="340"/>
    </location>
</feature>
<proteinExistence type="predicted"/>
<keyword evidence="3 6" id="KW-1133">Transmembrane helix</keyword>
<dbReference type="SUPFAM" id="SSF103473">
    <property type="entry name" value="MFS general substrate transporter"/>
    <property type="match status" value="1"/>
</dbReference>
<sequence>MSDRLARTLPAGIDGHITAPEALPESDAEQSLKEPQETENRNLEKKDDIANSTQSSSSSAAGRCNGKEEFQYHYLTFDTPLPPPTGISVPRPGQPRAPEQPDLRPYISPFTWRKSRKGVVTMLSCLVTTLSAMAAGAYSPPEQILTEKWKISGVVAVSESRSSALGSLFADGACAIFGNQWAATNACSQWDTLFCNVSSIIGGVLSDVYVTEERILLCIVLRSRLFARLAHDSVSCHTFWRWYITCKRLCLPVVTAMAGYVGVDMPVLGKDRESERQSQRIRWKVKSDEERESIAKVLAISLYRPFHLLFTEPVVFFFSLWVSFSWAVLYLQFGAIPLVFQDNHGFNLLQSGAVFASISIGGIIATFLSIWQEKYVHRLGKISSRPEGRLVFVCVESILMPAGMFWFGWTSFPSIHWIVPCLAIGCVTIGIFSIYLAVFNYLADTYHRYSSSALAAQSCCRNLLGGVFPLVVRIMYVNLGYPEASSLLGGIGSLLTIVPWVLVFYGPKIRARSKIASEIMTEDERAG</sequence>
<dbReference type="OrthoDB" id="6770063at2759"/>
<evidence type="ECO:0000313" key="7">
    <source>
        <dbReference type="EMBL" id="EER45232.1"/>
    </source>
</evidence>
<dbReference type="GO" id="GO:0005886">
    <property type="term" value="C:plasma membrane"/>
    <property type="evidence" value="ECO:0007669"/>
    <property type="project" value="TreeGrafter"/>
</dbReference>
<reference evidence="8" key="1">
    <citation type="submission" date="2009-05" db="EMBL/GenBank/DDBJ databases">
        <title>The genome sequence of Ajellomyces capsulatus strain H143.</title>
        <authorList>
            <person name="Champion M."/>
            <person name="Cuomo C.A."/>
            <person name="Ma L.-J."/>
            <person name="Henn M.R."/>
            <person name="Sil A."/>
            <person name="Goldman B."/>
            <person name="Young S.K."/>
            <person name="Kodira C.D."/>
            <person name="Zeng Q."/>
            <person name="Koehrsen M."/>
            <person name="Alvarado L."/>
            <person name="Berlin A.M."/>
            <person name="Borenstein D."/>
            <person name="Chen Z."/>
            <person name="Engels R."/>
            <person name="Freedman E."/>
            <person name="Gellesch M."/>
            <person name="Goldberg J."/>
            <person name="Griggs A."/>
            <person name="Gujja S."/>
            <person name="Heiman D.I."/>
            <person name="Hepburn T.A."/>
            <person name="Howarth C."/>
            <person name="Jen D."/>
            <person name="Larson L."/>
            <person name="Lewis B."/>
            <person name="Mehta T."/>
            <person name="Park D."/>
            <person name="Pearson M."/>
            <person name="Roberts A."/>
            <person name="Saif S."/>
            <person name="Shea T.D."/>
            <person name="Shenoy N."/>
            <person name="Sisk P."/>
            <person name="Stolte C."/>
            <person name="Sykes S."/>
            <person name="Walk T."/>
            <person name="White J."/>
            <person name="Yandava C."/>
            <person name="Klein B."/>
            <person name="McEwen J.G."/>
            <person name="Puccia R."/>
            <person name="Goldman G.H."/>
            <person name="Felipe M.S."/>
            <person name="Nino-Vega G."/>
            <person name="San-Blas G."/>
            <person name="Taylor J.W."/>
            <person name="Mendoza L."/>
            <person name="Galagan J.E."/>
            <person name="Nusbaum C."/>
            <person name="Birren B.W."/>
        </authorList>
    </citation>
    <scope>NUCLEOTIDE SEQUENCE [LARGE SCALE GENOMIC DNA]</scope>
    <source>
        <strain evidence="8">H143</strain>
    </source>
</reference>
<dbReference type="HOGENOM" id="CLU_008455_0_5_1"/>
<evidence type="ECO:0000256" key="2">
    <source>
        <dbReference type="ARBA" id="ARBA00022692"/>
    </source>
</evidence>
<dbReference type="AlphaFoldDB" id="C6H279"/>
<keyword evidence="4 6" id="KW-0472">Membrane</keyword>
<dbReference type="EMBL" id="GG692419">
    <property type="protein sequence ID" value="EER45232.1"/>
    <property type="molecule type" value="Genomic_DNA"/>
</dbReference>
<feature type="transmembrane region" description="Helical" evidence="6">
    <location>
        <begin position="390"/>
        <end position="409"/>
    </location>
</feature>
<dbReference type="OMA" id="IWQEKYV"/>
<feature type="region of interest" description="Disordered" evidence="5">
    <location>
        <begin position="1"/>
        <end position="63"/>
    </location>
</feature>
<evidence type="ECO:0000313" key="8">
    <source>
        <dbReference type="Proteomes" id="UP000002624"/>
    </source>
</evidence>
<dbReference type="GO" id="GO:0022857">
    <property type="term" value="F:transmembrane transporter activity"/>
    <property type="evidence" value="ECO:0007669"/>
    <property type="project" value="TreeGrafter"/>
</dbReference>
<protein>
    <submittedName>
        <fullName evidence="7">MFS multidrug transporter</fullName>
    </submittedName>
</protein>
<keyword evidence="2 6" id="KW-0812">Transmembrane</keyword>
<evidence type="ECO:0000256" key="3">
    <source>
        <dbReference type="ARBA" id="ARBA00022989"/>
    </source>
</evidence>
<accession>C6H279</accession>
<dbReference type="STRING" id="544712.C6H279"/>
<evidence type="ECO:0000256" key="6">
    <source>
        <dbReference type="SAM" id="Phobius"/>
    </source>
</evidence>
<dbReference type="Gene3D" id="1.20.1250.20">
    <property type="entry name" value="MFS general substrate transporter like domains"/>
    <property type="match status" value="1"/>
</dbReference>
<comment type="subcellular location">
    <subcellularLocation>
        <location evidence="1">Membrane</location>
        <topology evidence="1">Multi-pass membrane protein</topology>
    </subcellularLocation>
</comment>
<name>C6H279_AJECH</name>